<dbReference type="KEGG" id="fpz:LA55_504"/>
<dbReference type="RefSeq" id="WP_004288239.1">
    <property type="nucleotide sequence ID" value="NZ_CP009343.1"/>
</dbReference>
<dbReference type="EMBL" id="JACTSG010000002">
    <property type="protein sequence ID" value="MBK2302081.1"/>
    <property type="molecule type" value="Genomic_DNA"/>
</dbReference>
<dbReference type="GO" id="GO:0009249">
    <property type="term" value="P:protein lipoylation"/>
    <property type="evidence" value="ECO:0007669"/>
    <property type="project" value="TreeGrafter"/>
</dbReference>
<dbReference type="NCBIfam" id="NF002270">
    <property type="entry name" value="PRK01202.1"/>
    <property type="match status" value="1"/>
</dbReference>
<name>A0A080QBM4_9GAMM</name>
<dbReference type="PATRIC" id="fig|28110.15.peg.181"/>
<evidence type="ECO:0000313" key="7">
    <source>
        <dbReference type="EMBL" id="KFJ43718.1"/>
    </source>
</evidence>
<comment type="similarity">
    <text evidence="1 3">Belongs to the GcvH family.</text>
</comment>
<keyword evidence="11" id="KW-1185">Reference proteome</keyword>
<comment type="function">
    <text evidence="3">The glycine cleavage system catalyzes the degradation of glycine. The H protein shuttles the methylamine group of glycine from the P protein to the T protein.</text>
</comment>
<dbReference type="GeneID" id="72523539"/>
<evidence type="ECO:0000256" key="1">
    <source>
        <dbReference type="ARBA" id="ARBA00009249"/>
    </source>
</evidence>
<evidence type="ECO:0000313" key="11">
    <source>
        <dbReference type="Proteomes" id="UP000760407"/>
    </source>
</evidence>
<dbReference type="Pfam" id="PF01597">
    <property type="entry name" value="GCV_H"/>
    <property type="match status" value="1"/>
</dbReference>
<dbReference type="PROSITE" id="PS50968">
    <property type="entry name" value="BIOTINYL_LIPOYL"/>
    <property type="match status" value="1"/>
</dbReference>
<evidence type="ECO:0000313" key="8">
    <source>
        <dbReference type="EMBL" id="MBK2302081.1"/>
    </source>
</evidence>
<dbReference type="NCBIfam" id="TIGR00527">
    <property type="entry name" value="gcvH"/>
    <property type="match status" value="1"/>
</dbReference>
<dbReference type="STRING" id="28110.KU46_1037"/>
<dbReference type="GO" id="GO:0005960">
    <property type="term" value="C:glycine cleavage complex"/>
    <property type="evidence" value="ECO:0007669"/>
    <property type="project" value="InterPro"/>
</dbReference>
<feature type="modified residue" description="N6-lipoyllysine" evidence="3 4">
    <location>
        <position position="64"/>
    </location>
</feature>
<evidence type="ECO:0000313" key="6">
    <source>
        <dbReference type="EMBL" id="AJI53042.1"/>
    </source>
</evidence>
<dbReference type="AlphaFoldDB" id="A0A080QBM4"/>
<reference evidence="7 9" key="1">
    <citation type="submission" date="2014-04" db="EMBL/GenBank/DDBJ databases">
        <authorList>
            <person name="Bishop-Lilly K.A."/>
            <person name="Broomall S.M."/>
            <person name="Chain P.S."/>
            <person name="Chertkov O."/>
            <person name="Coyne S.R."/>
            <person name="Daligault H.E."/>
            <person name="Davenport K.W."/>
            <person name="Erkkila T."/>
            <person name="Frey K.G."/>
            <person name="Gibbons H.S."/>
            <person name="Gu W."/>
            <person name="Jaissle J."/>
            <person name="Johnson S.L."/>
            <person name="Koroleva G.I."/>
            <person name="Ladner J.T."/>
            <person name="Lo C.-C."/>
            <person name="Minogue T.D."/>
            <person name="Munk C."/>
            <person name="Palacios G.F."/>
            <person name="Redden C.L."/>
            <person name="Rosenzweig C.N."/>
            <person name="Scholz M.B."/>
            <person name="Teshima H."/>
            <person name="Xu Y."/>
        </authorList>
    </citation>
    <scope>NUCLEOTIDE SEQUENCE [LARGE SCALE GENOMIC DNA]</scope>
    <source>
        <strain evidence="7 9">FAJ</strain>
    </source>
</reference>
<dbReference type="Proteomes" id="UP000029117">
    <property type="component" value="Unassembled WGS sequence"/>
</dbReference>
<proteinExistence type="inferred from homology"/>
<dbReference type="InterPro" id="IPR000089">
    <property type="entry name" value="Biotin_lipoyl"/>
</dbReference>
<reference evidence="6 10" key="2">
    <citation type="journal article" date="2015" name="Genome Announc.">
        <title>Genome sequencing of 18 francisella strains to aid in assay development and testing.</title>
        <authorList>
            <person name="Johnson S.L."/>
            <person name="Daligault H.E."/>
            <person name="Davenport K.W."/>
            <person name="Coyne S.R."/>
            <person name="Frey K.G."/>
            <person name="Koroleva G.I."/>
            <person name="Broomall S.M."/>
            <person name="Bishop-Lilly K.A."/>
            <person name="Bruce D.C."/>
            <person name="Chertkov O."/>
            <person name="Freitas T."/>
            <person name="Jaissle J."/>
            <person name="Ladner J.T."/>
            <person name="Rosenzweig C.N."/>
            <person name="Gibbons H.S."/>
            <person name="Palacios G.F."/>
            <person name="Redden C.L."/>
            <person name="Xu Y."/>
            <person name="Minogue T.D."/>
            <person name="Chain P.S."/>
        </authorList>
    </citation>
    <scope>NUCLEOTIDE SEQUENCE [LARGE SCALE GENOMIC DNA]</scope>
    <source>
        <strain evidence="6 10">GA01-2794</strain>
    </source>
</reference>
<feature type="domain" description="Lipoyl-binding" evidence="5">
    <location>
        <begin position="23"/>
        <end position="105"/>
    </location>
</feature>
<dbReference type="CDD" id="cd06848">
    <property type="entry name" value="GCS_H"/>
    <property type="match status" value="1"/>
</dbReference>
<evidence type="ECO:0000259" key="5">
    <source>
        <dbReference type="PROSITE" id="PS50968"/>
    </source>
</evidence>
<dbReference type="KEGG" id="fpm:LA56_1848"/>
<dbReference type="KEGG" id="fpx:KU46_1037"/>
<dbReference type="InterPro" id="IPR017453">
    <property type="entry name" value="GCV_H_sub"/>
</dbReference>
<dbReference type="GO" id="GO:0019464">
    <property type="term" value="P:glycine decarboxylation via glycine cleavage system"/>
    <property type="evidence" value="ECO:0007669"/>
    <property type="project" value="UniProtKB-UniRule"/>
</dbReference>
<organism evidence="6 10">
    <name type="scientific">Francisella philomiragia</name>
    <dbReference type="NCBI Taxonomy" id="28110"/>
    <lineage>
        <taxon>Bacteria</taxon>
        <taxon>Pseudomonadati</taxon>
        <taxon>Pseudomonadota</taxon>
        <taxon>Gammaproteobacteria</taxon>
        <taxon>Thiotrichales</taxon>
        <taxon>Francisellaceae</taxon>
        <taxon>Francisella</taxon>
    </lineage>
</organism>
<dbReference type="PANTHER" id="PTHR11715:SF3">
    <property type="entry name" value="GLYCINE CLEAVAGE SYSTEM H PROTEIN-RELATED"/>
    <property type="match status" value="1"/>
</dbReference>
<sequence length="127" mass="13917">MSNIPNELKYTKSHEWVKVDGDEVTVGITEHAQSLLGDLVYVELPEIGEEFSAGDDTCVVESVKAASDVYAPLDGEVIDVNESLSDDPSQVNHAPYRDGWLFKLKISDESQLADLLSADAYAKTLED</sequence>
<dbReference type="OrthoDB" id="9796712at2"/>
<dbReference type="EMBL" id="JOUE01000003">
    <property type="protein sequence ID" value="KFJ43718.1"/>
    <property type="molecule type" value="Genomic_DNA"/>
</dbReference>
<reference evidence="8 11" key="3">
    <citation type="submission" date="2020-08" db="EMBL/GenBank/DDBJ databases">
        <title>Comparative genomics of Francisella species.</title>
        <authorList>
            <person name="Sahl J."/>
            <person name="Sjodin A."/>
            <person name="Wagner D."/>
            <person name="Forsman M."/>
        </authorList>
    </citation>
    <scope>NUCLEOTIDE SEQUENCE [LARGE SCALE GENOMIC DNA]</scope>
    <source>
        <strain evidence="8 11">F1093</strain>
    </source>
</reference>
<dbReference type="GO" id="GO:0005829">
    <property type="term" value="C:cytosol"/>
    <property type="evidence" value="ECO:0007669"/>
    <property type="project" value="TreeGrafter"/>
</dbReference>
<accession>A0A080QBM4</accession>
<dbReference type="InterPro" id="IPR033753">
    <property type="entry name" value="GCV_H/Fam206"/>
</dbReference>
<dbReference type="Proteomes" id="UP000760407">
    <property type="component" value="Unassembled WGS sequence"/>
</dbReference>
<dbReference type="PANTHER" id="PTHR11715">
    <property type="entry name" value="GLYCINE CLEAVAGE SYSTEM H PROTEIN"/>
    <property type="match status" value="1"/>
</dbReference>
<protein>
    <recommendedName>
        <fullName evidence="3">Glycine cleavage system H protein</fullName>
    </recommendedName>
</protein>
<dbReference type="KEGG" id="fpi:BF30_517"/>
<dbReference type="InterPro" id="IPR011053">
    <property type="entry name" value="Single_hybrid_motif"/>
</dbReference>
<evidence type="ECO:0000256" key="3">
    <source>
        <dbReference type="HAMAP-Rule" id="MF_00272"/>
    </source>
</evidence>
<keyword evidence="2 3" id="KW-0450">Lipoyl</keyword>
<gene>
    <name evidence="3 6" type="primary">gcvH</name>
    <name evidence="7" type="ORF">DR78_1375</name>
    <name evidence="8" type="ORF">IBE52_04060</name>
    <name evidence="6" type="ORF">LA55_504</name>
</gene>
<dbReference type="HAMAP" id="MF_00272">
    <property type="entry name" value="GcvH"/>
    <property type="match status" value="1"/>
</dbReference>
<dbReference type="SUPFAM" id="SSF51230">
    <property type="entry name" value="Single hybrid motif"/>
    <property type="match status" value="1"/>
</dbReference>
<evidence type="ECO:0000256" key="4">
    <source>
        <dbReference type="PIRSR" id="PIRSR617453-50"/>
    </source>
</evidence>
<comment type="subunit">
    <text evidence="3">The glycine cleavage system is composed of four proteins: P, T, L and H.</text>
</comment>
<comment type="cofactor">
    <cofactor evidence="3">
        <name>(R)-lipoate</name>
        <dbReference type="ChEBI" id="CHEBI:83088"/>
    </cofactor>
    <text evidence="3">Binds 1 lipoyl cofactor covalently.</text>
</comment>
<evidence type="ECO:0000256" key="2">
    <source>
        <dbReference type="ARBA" id="ARBA00022823"/>
    </source>
</evidence>
<dbReference type="Proteomes" id="UP000031830">
    <property type="component" value="Chromosome"/>
</dbReference>
<dbReference type="EMBL" id="CP009440">
    <property type="protein sequence ID" value="AJI53042.1"/>
    <property type="molecule type" value="Genomic_DNA"/>
</dbReference>
<dbReference type="KEGG" id="fpj:LA02_1950"/>
<dbReference type="Gene3D" id="2.40.50.100">
    <property type="match status" value="1"/>
</dbReference>
<dbReference type="InterPro" id="IPR002930">
    <property type="entry name" value="GCV_H"/>
</dbReference>
<evidence type="ECO:0000313" key="9">
    <source>
        <dbReference type="Proteomes" id="UP000029117"/>
    </source>
</evidence>
<evidence type="ECO:0000313" key="10">
    <source>
        <dbReference type="Proteomes" id="UP000031830"/>
    </source>
</evidence>
<dbReference type="OMA" id="KEHEWIR"/>